<dbReference type="SUPFAM" id="SSF55785">
    <property type="entry name" value="PYP-like sensor domain (PAS domain)"/>
    <property type="match status" value="1"/>
</dbReference>
<evidence type="ECO:0000256" key="15">
    <source>
        <dbReference type="SAM" id="Phobius"/>
    </source>
</evidence>
<keyword evidence="10" id="KW-0067">ATP-binding</keyword>
<comment type="caution">
    <text evidence="19">The sequence shown here is derived from an EMBL/GenBank/DDBJ whole genome shotgun (WGS) entry which is preliminary data.</text>
</comment>
<evidence type="ECO:0000256" key="4">
    <source>
        <dbReference type="ARBA" id="ARBA00022475"/>
    </source>
</evidence>
<feature type="coiled-coil region" evidence="14">
    <location>
        <begin position="237"/>
        <end position="288"/>
    </location>
</feature>
<dbReference type="AlphaFoldDB" id="A0A831TZT1"/>
<keyword evidence="4" id="KW-1003">Cell membrane</keyword>
<evidence type="ECO:0000259" key="16">
    <source>
        <dbReference type="PROSITE" id="PS50109"/>
    </source>
</evidence>
<dbReference type="Pfam" id="PF00672">
    <property type="entry name" value="HAMP"/>
    <property type="match status" value="1"/>
</dbReference>
<dbReference type="InterPro" id="IPR036890">
    <property type="entry name" value="HATPase_C_sf"/>
</dbReference>
<dbReference type="InterPro" id="IPR003594">
    <property type="entry name" value="HATPase_dom"/>
</dbReference>
<sequence>MKITLEKRIISFAFVILFLTIAANSCMYIVVFRRDYIQALVLRSQNLGASLRANLEKVVGLGIDVRDIEGLNEKCREVVASSPEIAYCIVTDSEGNILHLSDPVYRNLRFDIIKKSFTTRLDQNIHLIGEDGSYYDTFTPVRSPDGKQVALVHVGFSVHVVSAKMQALVFRSLALLAVVFLVSFSLVVVFVKRSIGQPIAALLAGVKKVSEGEFTHRIEALPVNEFNELANSVNIMSDALRNREEEISQNYQELESIHNDLHSSYLKLESLSLDLEKSEELYKSLLEDASDAIVVIDENDMVKMVNKMAEEFFGHKSAELVGLSLSRMLSLVETQNSAIVYNFFQEAGKGRQVAEEIKFLGKDKELVVGLIHANIVTIGADKLIQAIIRDVTREREILLNLEKSAADLARLNKMKDSFLGIASHELKTPLTVIMGFSELILTEPPGKVDPGVLDMVSNISSAAARLDSIVRDMVDVSMIDEKRLQLKLDEVDVNRLVEDSINELRFFVSMRKQQLVLELDDTIPAIKGDTVRLMQLLSNVIGNAIKFTPDGGKITVSTRSKYILRSKQAPSADPVQSLVNIGKDQHLYVEITVSDTGIGIDIDDQLRIFDKFYEAGNIEEHSSGKVAFKARGAGLGLSISKGIVEMHGGEIWVESPGYNPDQLPGSTFHIVLPLNPITGDGTIDYLNLLK</sequence>
<dbReference type="CDD" id="cd06225">
    <property type="entry name" value="HAMP"/>
    <property type="match status" value="1"/>
</dbReference>
<dbReference type="PROSITE" id="PS50885">
    <property type="entry name" value="HAMP"/>
    <property type="match status" value="1"/>
</dbReference>
<dbReference type="SMART" id="SM00304">
    <property type="entry name" value="HAMP"/>
    <property type="match status" value="1"/>
</dbReference>
<dbReference type="Pfam" id="PF00512">
    <property type="entry name" value="HisKA"/>
    <property type="match status" value="1"/>
</dbReference>
<feature type="domain" description="Histidine kinase" evidence="16">
    <location>
        <begin position="421"/>
        <end position="676"/>
    </location>
</feature>
<dbReference type="SUPFAM" id="SSF158472">
    <property type="entry name" value="HAMP domain-like"/>
    <property type="match status" value="1"/>
</dbReference>
<evidence type="ECO:0000259" key="17">
    <source>
        <dbReference type="PROSITE" id="PS50112"/>
    </source>
</evidence>
<evidence type="ECO:0000313" key="19">
    <source>
        <dbReference type="EMBL" id="HEN41279.1"/>
    </source>
</evidence>
<evidence type="ECO:0000256" key="14">
    <source>
        <dbReference type="SAM" id="Coils"/>
    </source>
</evidence>
<dbReference type="InterPro" id="IPR004358">
    <property type="entry name" value="Sig_transdc_His_kin-like_C"/>
</dbReference>
<dbReference type="InterPro" id="IPR005467">
    <property type="entry name" value="His_kinase_dom"/>
</dbReference>
<dbReference type="InterPro" id="IPR033463">
    <property type="entry name" value="sCache_3"/>
</dbReference>
<evidence type="ECO:0000256" key="10">
    <source>
        <dbReference type="ARBA" id="ARBA00022840"/>
    </source>
</evidence>
<dbReference type="SUPFAM" id="SSF55874">
    <property type="entry name" value="ATPase domain of HSP90 chaperone/DNA topoisomerase II/histidine kinase"/>
    <property type="match status" value="1"/>
</dbReference>
<dbReference type="PANTHER" id="PTHR43047">
    <property type="entry name" value="TWO-COMPONENT HISTIDINE PROTEIN KINASE"/>
    <property type="match status" value="1"/>
</dbReference>
<dbReference type="Pfam" id="PF02518">
    <property type="entry name" value="HATPase_c"/>
    <property type="match status" value="1"/>
</dbReference>
<dbReference type="InterPro" id="IPR003661">
    <property type="entry name" value="HisK_dim/P_dom"/>
</dbReference>
<dbReference type="CDD" id="cd00082">
    <property type="entry name" value="HisKA"/>
    <property type="match status" value="1"/>
</dbReference>
<comment type="subcellular location">
    <subcellularLocation>
        <location evidence="2">Cell membrane</location>
        <topology evidence="2">Multi-pass membrane protein</topology>
    </subcellularLocation>
</comment>
<dbReference type="Pfam" id="PF13426">
    <property type="entry name" value="PAS_9"/>
    <property type="match status" value="1"/>
</dbReference>
<dbReference type="SMART" id="SM00091">
    <property type="entry name" value="PAS"/>
    <property type="match status" value="1"/>
</dbReference>
<dbReference type="PROSITE" id="PS50112">
    <property type="entry name" value="PAS"/>
    <property type="match status" value="1"/>
</dbReference>
<dbReference type="Pfam" id="PF17203">
    <property type="entry name" value="sCache_3_2"/>
    <property type="match status" value="1"/>
</dbReference>
<dbReference type="GO" id="GO:0009927">
    <property type="term" value="F:histidine phosphotransfer kinase activity"/>
    <property type="evidence" value="ECO:0007669"/>
    <property type="project" value="TreeGrafter"/>
</dbReference>
<keyword evidence="9" id="KW-0418">Kinase</keyword>
<comment type="catalytic activity">
    <reaction evidence="1">
        <text>ATP + protein L-histidine = ADP + protein N-phospho-L-histidine.</text>
        <dbReference type="EC" id="2.7.13.3"/>
    </reaction>
</comment>
<keyword evidence="5" id="KW-0597">Phosphoprotein</keyword>
<evidence type="ECO:0000256" key="7">
    <source>
        <dbReference type="ARBA" id="ARBA00022692"/>
    </source>
</evidence>
<dbReference type="PANTHER" id="PTHR43047:SF72">
    <property type="entry name" value="OSMOSENSING HISTIDINE PROTEIN KINASE SLN1"/>
    <property type="match status" value="1"/>
</dbReference>
<proteinExistence type="predicted"/>
<feature type="domain" description="HAMP" evidence="18">
    <location>
        <begin position="193"/>
        <end position="245"/>
    </location>
</feature>
<dbReference type="SMART" id="SM00388">
    <property type="entry name" value="HisKA"/>
    <property type="match status" value="1"/>
</dbReference>
<evidence type="ECO:0000256" key="11">
    <source>
        <dbReference type="ARBA" id="ARBA00022989"/>
    </source>
</evidence>
<dbReference type="EMBL" id="DSOV01000009">
    <property type="protein sequence ID" value="HEN41279.1"/>
    <property type="molecule type" value="Genomic_DNA"/>
</dbReference>
<evidence type="ECO:0000256" key="1">
    <source>
        <dbReference type="ARBA" id="ARBA00000085"/>
    </source>
</evidence>
<dbReference type="PROSITE" id="PS50109">
    <property type="entry name" value="HIS_KIN"/>
    <property type="match status" value="1"/>
</dbReference>
<keyword evidence="13 15" id="KW-0472">Membrane</keyword>
<dbReference type="InterPro" id="IPR000014">
    <property type="entry name" value="PAS"/>
</dbReference>
<dbReference type="GO" id="GO:0005886">
    <property type="term" value="C:plasma membrane"/>
    <property type="evidence" value="ECO:0007669"/>
    <property type="project" value="UniProtKB-SubCell"/>
</dbReference>
<dbReference type="InterPro" id="IPR003660">
    <property type="entry name" value="HAMP_dom"/>
</dbReference>
<feature type="transmembrane region" description="Helical" evidence="15">
    <location>
        <begin position="12"/>
        <end position="32"/>
    </location>
</feature>
<gene>
    <name evidence="19" type="ORF">ENQ87_02715</name>
</gene>
<dbReference type="Gene3D" id="6.10.340.10">
    <property type="match status" value="1"/>
</dbReference>
<feature type="transmembrane region" description="Helical" evidence="15">
    <location>
        <begin position="173"/>
        <end position="191"/>
    </location>
</feature>
<dbReference type="SMART" id="SM00387">
    <property type="entry name" value="HATPase_c"/>
    <property type="match status" value="1"/>
</dbReference>
<dbReference type="GO" id="GO:0005524">
    <property type="term" value="F:ATP binding"/>
    <property type="evidence" value="ECO:0007669"/>
    <property type="project" value="UniProtKB-KW"/>
</dbReference>
<dbReference type="SUPFAM" id="SSF47384">
    <property type="entry name" value="Homodimeric domain of signal transducing histidine kinase"/>
    <property type="match status" value="1"/>
</dbReference>
<evidence type="ECO:0000256" key="3">
    <source>
        <dbReference type="ARBA" id="ARBA00012438"/>
    </source>
</evidence>
<keyword evidence="14" id="KW-0175">Coiled coil</keyword>
<evidence type="ECO:0000259" key="18">
    <source>
        <dbReference type="PROSITE" id="PS50885"/>
    </source>
</evidence>
<keyword evidence="7 15" id="KW-0812">Transmembrane</keyword>
<dbReference type="SUPFAM" id="SSF103190">
    <property type="entry name" value="Sensory domain-like"/>
    <property type="match status" value="1"/>
</dbReference>
<evidence type="ECO:0000256" key="2">
    <source>
        <dbReference type="ARBA" id="ARBA00004651"/>
    </source>
</evidence>
<organism evidence="19">
    <name type="scientific">Geobacter metallireducens</name>
    <dbReference type="NCBI Taxonomy" id="28232"/>
    <lineage>
        <taxon>Bacteria</taxon>
        <taxon>Pseudomonadati</taxon>
        <taxon>Thermodesulfobacteriota</taxon>
        <taxon>Desulfuromonadia</taxon>
        <taxon>Geobacterales</taxon>
        <taxon>Geobacteraceae</taxon>
        <taxon>Geobacter</taxon>
    </lineage>
</organism>
<dbReference type="NCBIfam" id="TIGR00229">
    <property type="entry name" value="sensory_box"/>
    <property type="match status" value="1"/>
</dbReference>
<dbReference type="CDD" id="cd00130">
    <property type="entry name" value="PAS"/>
    <property type="match status" value="1"/>
</dbReference>
<evidence type="ECO:0000256" key="8">
    <source>
        <dbReference type="ARBA" id="ARBA00022741"/>
    </source>
</evidence>
<feature type="domain" description="PAS" evidence="17">
    <location>
        <begin position="278"/>
        <end position="351"/>
    </location>
</feature>
<dbReference type="GO" id="GO:0000155">
    <property type="term" value="F:phosphorelay sensor kinase activity"/>
    <property type="evidence" value="ECO:0007669"/>
    <property type="project" value="InterPro"/>
</dbReference>
<evidence type="ECO:0000256" key="5">
    <source>
        <dbReference type="ARBA" id="ARBA00022553"/>
    </source>
</evidence>
<dbReference type="InterPro" id="IPR035965">
    <property type="entry name" value="PAS-like_dom_sf"/>
</dbReference>
<name>A0A831TZT1_GEOME</name>
<reference evidence="19" key="1">
    <citation type="journal article" date="2020" name="mSystems">
        <title>Genome- and Community-Level Interaction Insights into Carbon Utilization and Element Cycling Functions of Hydrothermarchaeota in Hydrothermal Sediment.</title>
        <authorList>
            <person name="Zhou Z."/>
            <person name="Liu Y."/>
            <person name="Xu W."/>
            <person name="Pan J."/>
            <person name="Luo Z.H."/>
            <person name="Li M."/>
        </authorList>
    </citation>
    <scope>NUCLEOTIDE SEQUENCE [LARGE SCALE GENOMIC DNA]</scope>
    <source>
        <strain evidence="19">SpSt-349</strain>
    </source>
</reference>
<keyword evidence="11 15" id="KW-1133">Transmembrane helix</keyword>
<dbReference type="Gene3D" id="3.30.565.10">
    <property type="entry name" value="Histidine kinase-like ATPase, C-terminal domain"/>
    <property type="match status" value="1"/>
</dbReference>
<keyword evidence="12" id="KW-0902">Two-component regulatory system</keyword>
<keyword evidence="6" id="KW-0808">Transferase</keyword>
<evidence type="ECO:0000256" key="9">
    <source>
        <dbReference type="ARBA" id="ARBA00022777"/>
    </source>
</evidence>
<protein>
    <recommendedName>
        <fullName evidence="3">histidine kinase</fullName>
        <ecNumber evidence="3">2.7.13.3</ecNumber>
    </recommendedName>
</protein>
<dbReference type="EC" id="2.7.13.3" evidence="3"/>
<evidence type="ECO:0000256" key="12">
    <source>
        <dbReference type="ARBA" id="ARBA00023012"/>
    </source>
</evidence>
<keyword evidence="8" id="KW-0547">Nucleotide-binding</keyword>
<evidence type="ECO:0000256" key="6">
    <source>
        <dbReference type="ARBA" id="ARBA00022679"/>
    </source>
</evidence>
<dbReference type="InterPro" id="IPR036097">
    <property type="entry name" value="HisK_dim/P_sf"/>
</dbReference>
<evidence type="ECO:0000256" key="13">
    <source>
        <dbReference type="ARBA" id="ARBA00023136"/>
    </source>
</evidence>
<dbReference type="Gene3D" id="1.10.287.130">
    <property type="match status" value="1"/>
</dbReference>
<dbReference type="Gene3D" id="3.30.450.20">
    <property type="entry name" value="PAS domain"/>
    <property type="match status" value="1"/>
</dbReference>
<dbReference type="PRINTS" id="PR00344">
    <property type="entry name" value="BCTRLSENSOR"/>
</dbReference>
<dbReference type="InterPro" id="IPR029151">
    <property type="entry name" value="Sensor-like_sf"/>
</dbReference>
<accession>A0A831TZT1</accession>